<dbReference type="CDD" id="cd05387">
    <property type="entry name" value="BY-kinase"/>
    <property type="match status" value="1"/>
</dbReference>
<protein>
    <submittedName>
        <fullName evidence="4">Tyrosine-protein kinase family protein</fullName>
    </submittedName>
</protein>
<feature type="domain" description="CobQ/CobB/MinD/ParA nucleotide binding" evidence="3">
    <location>
        <begin position="92"/>
        <end position="262"/>
    </location>
</feature>
<keyword evidence="2" id="KW-0067">ATP-binding</keyword>
<comment type="caution">
    <text evidence="4">The sequence shown here is derived from an EMBL/GenBank/DDBJ whole genome shotgun (WGS) entry which is preliminary data.</text>
</comment>
<dbReference type="Gene3D" id="3.40.50.300">
    <property type="entry name" value="P-loop containing nucleotide triphosphate hydrolases"/>
    <property type="match status" value="1"/>
</dbReference>
<dbReference type="EMBL" id="SAUX01000041">
    <property type="protein sequence ID" value="RWR26059.1"/>
    <property type="molecule type" value="Genomic_DNA"/>
</dbReference>
<proteinExistence type="predicted"/>
<organism evidence="4 5">
    <name type="scientific">Paenirhodobacter populi</name>
    <dbReference type="NCBI Taxonomy" id="2306993"/>
    <lineage>
        <taxon>Bacteria</taxon>
        <taxon>Pseudomonadati</taxon>
        <taxon>Pseudomonadota</taxon>
        <taxon>Alphaproteobacteria</taxon>
        <taxon>Rhodobacterales</taxon>
        <taxon>Rhodobacter group</taxon>
        <taxon>Paenirhodobacter</taxon>
    </lineage>
</organism>
<dbReference type="Proteomes" id="UP000285295">
    <property type="component" value="Unassembled WGS sequence"/>
</dbReference>
<name>A0A443K010_9RHOB</name>
<dbReference type="GO" id="GO:0004713">
    <property type="term" value="F:protein tyrosine kinase activity"/>
    <property type="evidence" value="ECO:0007669"/>
    <property type="project" value="TreeGrafter"/>
</dbReference>
<sequence length="282" mass="31381">MEKLQIAIEKARASRLAQRGVTSHEDSAPEAPVVTLAEQVGAWAALPEMTLDPKVLEKNRVISNLQGQHAAYYDILRTRLRDEAKRRGIRRIAITSTRPQAGKSTTLANVSLAFARMPHYRTMVFDFDLRRPSLARILGQTPEHNMGEVLRGEVRFEDHILRYGANVAYGLNSVAVPNSSELLQSEQTHDFLNAVEEIYQPDLMLFDMPPFLAADDTQGFLGFIDGVLLIVEAEKTTRHQLDAVEQKLSELTTVVGVVLNKCPFPDESDAGSYGYGGYGYGY</sequence>
<gene>
    <name evidence="4" type="ORF">D2T31_21255</name>
</gene>
<accession>A0A443K010</accession>
<evidence type="ECO:0000256" key="1">
    <source>
        <dbReference type="ARBA" id="ARBA00022741"/>
    </source>
</evidence>
<dbReference type="Pfam" id="PF01656">
    <property type="entry name" value="CbiA"/>
    <property type="match status" value="1"/>
</dbReference>
<keyword evidence="4" id="KW-0418">Kinase</keyword>
<dbReference type="InterPro" id="IPR050445">
    <property type="entry name" value="Bact_polysacc_biosynth/exp"/>
</dbReference>
<dbReference type="SUPFAM" id="SSF52540">
    <property type="entry name" value="P-loop containing nucleoside triphosphate hydrolases"/>
    <property type="match status" value="1"/>
</dbReference>
<evidence type="ECO:0000259" key="3">
    <source>
        <dbReference type="Pfam" id="PF01656"/>
    </source>
</evidence>
<dbReference type="InterPro" id="IPR002586">
    <property type="entry name" value="CobQ/CobB/MinD/ParA_Nub-bd_dom"/>
</dbReference>
<dbReference type="GO" id="GO:0005886">
    <property type="term" value="C:plasma membrane"/>
    <property type="evidence" value="ECO:0007669"/>
    <property type="project" value="TreeGrafter"/>
</dbReference>
<reference evidence="4 5" key="2">
    <citation type="submission" date="2019-01" db="EMBL/GenBank/DDBJ databases">
        <authorList>
            <person name="Li Y."/>
        </authorList>
    </citation>
    <scope>NUCLEOTIDE SEQUENCE [LARGE SCALE GENOMIC DNA]</scope>
    <source>
        <strain evidence="4 5">D19-10-3-21</strain>
    </source>
</reference>
<dbReference type="PANTHER" id="PTHR32309:SF13">
    <property type="entry name" value="FERRIC ENTEROBACTIN TRANSPORT PROTEIN FEPE"/>
    <property type="match status" value="1"/>
</dbReference>
<keyword evidence="1" id="KW-0547">Nucleotide-binding</keyword>
<dbReference type="InterPro" id="IPR005702">
    <property type="entry name" value="Wzc-like_C"/>
</dbReference>
<evidence type="ECO:0000313" key="4">
    <source>
        <dbReference type="EMBL" id="RWR26059.1"/>
    </source>
</evidence>
<dbReference type="PANTHER" id="PTHR32309">
    <property type="entry name" value="TYROSINE-PROTEIN KINASE"/>
    <property type="match status" value="1"/>
</dbReference>
<reference evidence="4 5" key="1">
    <citation type="submission" date="2019-01" db="EMBL/GenBank/DDBJ databases">
        <title>Sinorhodobacter populi sp. nov. isolated from the symptomatic bark tissue of Populus euramericana canker.</title>
        <authorList>
            <person name="Xu G."/>
        </authorList>
    </citation>
    <scope>NUCLEOTIDE SEQUENCE [LARGE SCALE GENOMIC DNA]</scope>
    <source>
        <strain evidence="4 5">D19-10-3-21</strain>
    </source>
</reference>
<dbReference type="RefSeq" id="WP_128238829.1">
    <property type="nucleotide sequence ID" value="NZ_SAUX01000041.1"/>
</dbReference>
<evidence type="ECO:0000256" key="2">
    <source>
        <dbReference type="ARBA" id="ARBA00022840"/>
    </source>
</evidence>
<keyword evidence="4" id="KW-0808">Transferase</keyword>
<dbReference type="OrthoDB" id="9775724at2"/>
<dbReference type="InterPro" id="IPR027417">
    <property type="entry name" value="P-loop_NTPase"/>
</dbReference>
<evidence type="ECO:0000313" key="5">
    <source>
        <dbReference type="Proteomes" id="UP000285295"/>
    </source>
</evidence>
<dbReference type="AlphaFoldDB" id="A0A443K010"/>